<protein>
    <submittedName>
        <fullName evidence="1">Uncharacterized protein</fullName>
    </submittedName>
</protein>
<organism evidence="1 2">
    <name type="scientific">Candidatus Abawacabacteria bacterium RBG_16_42_10</name>
    <dbReference type="NCBI Taxonomy" id="1817814"/>
    <lineage>
        <taxon>Bacteria</taxon>
        <taxon>Candidatus Abawacaibacteriota</taxon>
    </lineage>
</organism>
<dbReference type="Proteomes" id="UP000177614">
    <property type="component" value="Unassembled WGS sequence"/>
</dbReference>
<evidence type="ECO:0000313" key="1">
    <source>
        <dbReference type="EMBL" id="OGC81491.1"/>
    </source>
</evidence>
<proteinExistence type="predicted"/>
<reference evidence="1 2" key="1">
    <citation type="journal article" date="2016" name="Nat. Commun.">
        <title>Thousands of microbial genomes shed light on interconnected biogeochemical processes in an aquifer system.</title>
        <authorList>
            <person name="Anantharaman K."/>
            <person name="Brown C.T."/>
            <person name="Hug L.A."/>
            <person name="Sharon I."/>
            <person name="Castelle C.J."/>
            <person name="Probst A.J."/>
            <person name="Thomas B.C."/>
            <person name="Singh A."/>
            <person name="Wilkins M.J."/>
            <person name="Karaoz U."/>
            <person name="Brodie E.L."/>
            <person name="Williams K.H."/>
            <person name="Hubbard S.S."/>
            <person name="Banfield J.F."/>
        </authorList>
    </citation>
    <scope>NUCLEOTIDE SEQUENCE [LARGE SCALE GENOMIC DNA]</scope>
</reference>
<comment type="caution">
    <text evidence="1">The sequence shown here is derived from an EMBL/GenBank/DDBJ whole genome shotgun (WGS) entry which is preliminary data.</text>
</comment>
<name>A0A1F4XIC5_9BACT</name>
<gene>
    <name evidence="1" type="ORF">A2V81_01245</name>
</gene>
<evidence type="ECO:0000313" key="2">
    <source>
        <dbReference type="Proteomes" id="UP000177614"/>
    </source>
</evidence>
<sequence length="481" mass="51153">MIIVSFNTNININFFLMSLRRKLAAFAIANLLALPLMSGIVSAQITTNQDRTVVTLDVANLCETGIEDTLPSGVTRDSVDAADRNAHDEDDIIPSGLGDGFDQVPPSPTIDGTDSSDSGFSNLTIGTFDASSSNIVVDDPDYTDLGVDDGHGYVDLTEFDPEGNGYAAVFNALVKCDTTNGYDLHIADTFNLETTASGVAPVDYNSNDIIFDGNGDTRIVRREGLFRIAPDSDRDVDANLDGFNAVKHEYILDLPSEEITIGTQCDDMTNDDLSGGDGSSCEPVSLDPFGIHLLRQWPYAFDTPPADTNFGTVGFTLLCDQGGGVGTVTSGAGRINPYTRGISVSVGPALGELSDVFLYEDGNDDCDDVQISPEEYYAAIPSLVDDEDYQGISGDDPGTYAAILSANNWVGYSGTILPANLNTASDNFFEVRASVPNNQMAGTYAGTIILSCLPNLTLEPELDFDGPFGTPAWSSDDTTTP</sequence>
<accession>A0A1F4XIC5</accession>
<dbReference type="AlphaFoldDB" id="A0A1F4XIC5"/>
<dbReference type="EMBL" id="MEWR01000026">
    <property type="protein sequence ID" value="OGC81491.1"/>
    <property type="molecule type" value="Genomic_DNA"/>
</dbReference>